<dbReference type="PANTHER" id="PTHR33516">
    <property type="entry name" value="LEXA REPRESSOR"/>
    <property type="match status" value="1"/>
</dbReference>
<dbReference type="GO" id="GO:0004252">
    <property type="term" value="F:serine-type endopeptidase activity"/>
    <property type="evidence" value="ECO:0007669"/>
    <property type="project" value="InterPro"/>
</dbReference>
<dbReference type="GO" id="GO:0003677">
    <property type="term" value="F:DNA binding"/>
    <property type="evidence" value="ECO:0007669"/>
    <property type="project" value="UniProtKB-KW"/>
</dbReference>
<evidence type="ECO:0000256" key="8">
    <source>
        <dbReference type="ARBA" id="ARBA00023125"/>
    </source>
</evidence>
<evidence type="ECO:0000259" key="13">
    <source>
        <dbReference type="Pfam" id="PF01726"/>
    </source>
</evidence>
<dbReference type="NCBIfam" id="TIGR00498">
    <property type="entry name" value="lexA"/>
    <property type="match status" value="1"/>
</dbReference>
<dbReference type="HAMAP" id="MF_00015">
    <property type="entry name" value="LexA"/>
    <property type="match status" value="1"/>
</dbReference>
<dbReference type="InterPro" id="IPR039418">
    <property type="entry name" value="LexA-like"/>
</dbReference>
<dbReference type="Pfam" id="PF00717">
    <property type="entry name" value="Peptidase_S24"/>
    <property type="match status" value="1"/>
</dbReference>
<keyword evidence="5" id="KW-0378">Hydrolase</keyword>
<evidence type="ECO:0000313" key="14">
    <source>
        <dbReference type="EMBL" id="KKL44442.1"/>
    </source>
</evidence>
<proteinExistence type="inferred from homology"/>
<evidence type="ECO:0000256" key="2">
    <source>
        <dbReference type="ARBA" id="ARBA00022491"/>
    </source>
</evidence>
<dbReference type="EMBL" id="LAZR01034759">
    <property type="protein sequence ID" value="KKL44442.1"/>
    <property type="molecule type" value="Genomic_DNA"/>
</dbReference>
<evidence type="ECO:0000256" key="3">
    <source>
        <dbReference type="ARBA" id="ARBA00022705"/>
    </source>
</evidence>
<dbReference type="InterPro" id="IPR006200">
    <property type="entry name" value="LexA"/>
</dbReference>
<dbReference type="CDD" id="cd06529">
    <property type="entry name" value="S24_LexA-like"/>
    <property type="match status" value="1"/>
</dbReference>
<reference evidence="14" key="1">
    <citation type="journal article" date="2015" name="Nature">
        <title>Complex archaea that bridge the gap between prokaryotes and eukaryotes.</title>
        <authorList>
            <person name="Spang A."/>
            <person name="Saw J.H."/>
            <person name="Jorgensen S.L."/>
            <person name="Zaremba-Niedzwiedzka K."/>
            <person name="Martijn J."/>
            <person name="Lind A.E."/>
            <person name="van Eijk R."/>
            <person name="Schleper C."/>
            <person name="Guy L."/>
            <person name="Ettema T.J."/>
        </authorList>
    </citation>
    <scope>NUCLEOTIDE SEQUENCE</scope>
</reference>
<name>A0A0F9F036_9ZZZZ</name>
<organism evidence="14">
    <name type="scientific">marine sediment metagenome</name>
    <dbReference type="NCBI Taxonomy" id="412755"/>
    <lineage>
        <taxon>unclassified sequences</taxon>
        <taxon>metagenomes</taxon>
        <taxon>ecological metagenomes</taxon>
    </lineage>
</organism>
<evidence type="ECO:0000259" key="12">
    <source>
        <dbReference type="Pfam" id="PF00717"/>
    </source>
</evidence>
<dbReference type="InterPro" id="IPR036286">
    <property type="entry name" value="LexA/Signal_pep-like_sf"/>
</dbReference>
<comment type="caution">
    <text evidence="14">The sequence shown here is derived from an EMBL/GenBank/DDBJ whole genome shotgun (WGS) entry which is preliminary data.</text>
</comment>
<dbReference type="PANTHER" id="PTHR33516:SF2">
    <property type="entry name" value="LEXA REPRESSOR-RELATED"/>
    <property type="match status" value="1"/>
</dbReference>
<keyword evidence="11" id="KW-0742">SOS response</keyword>
<sequence>MKELSAKQRRILEFIQEFISDHDYPPSIRQIQEACKISSTSVVDYNLRILEKEGYIRRDREVSRAIELLEPGGHRRRVANIPIIGTIAAGQPIPVPTADTWRSYDPEDTLEVPPDMVGGRENVYALRVKGNSMIDALVNDGDIVIMESAATAQDGDMVAAWLKQEQEATLKRFYREGPRVRLQPANEAMQPIHTDADNVEVQGRVIGAIRALR</sequence>
<dbReference type="InterPro" id="IPR015927">
    <property type="entry name" value="Peptidase_S24_S26A/B/C"/>
</dbReference>
<evidence type="ECO:0000256" key="11">
    <source>
        <dbReference type="ARBA" id="ARBA00023236"/>
    </source>
</evidence>
<keyword evidence="8" id="KW-0238">DNA-binding</keyword>
<dbReference type="InterPro" id="IPR006197">
    <property type="entry name" value="Peptidase_S24_LexA"/>
</dbReference>
<dbReference type="PRINTS" id="PR00726">
    <property type="entry name" value="LEXASERPTASE"/>
</dbReference>
<evidence type="ECO:0000256" key="5">
    <source>
        <dbReference type="ARBA" id="ARBA00022801"/>
    </source>
</evidence>
<keyword evidence="3" id="KW-0235">DNA replication</keyword>
<evidence type="ECO:0000256" key="6">
    <source>
        <dbReference type="ARBA" id="ARBA00022813"/>
    </source>
</evidence>
<dbReference type="InterPro" id="IPR006199">
    <property type="entry name" value="LexA_DNA-bd_dom"/>
</dbReference>
<dbReference type="InterPro" id="IPR036390">
    <property type="entry name" value="WH_DNA-bd_sf"/>
</dbReference>
<dbReference type="Gene3D" id="2.10.109.10">
    <property type="entry name" value="Umud Fragment, subunit A"/>
    <property type="match status" value="1"/>
</dbReference>
<evidence type="ECO:0000256" key="7">
    <source>
        <dbReference type="ARBA" id="ARBA00023015"/>
    </source>
</evidence>
<dbReference type="SUPFAM" id="SSF51306">
    <property type="entry name" value="LexA/Signal peptidase"/>
    <property type="match status" value="1"/>
</dbReference>
<gene>
    <name evidence="14" type="ORF">LCGC14_2365630</name>
</gene>
<dbReference type="GO" id="GO:0006260">
    <property type="term" value="P:DNA replication"/>
    <property type="evidence" value="ECO:0007669"/>
    <property type="project" value="UniProtKB-KW"/>
</dbReference>
<feature type="domain" description="LexA repressor DNA-binding" evidence="13">
    <location>
        <begin position="1"/>
        <end position="65"/>
    </location>
</feature>
<comment type="similarity">
    <text evidence="1">Belongs to the peptidase S24 family.</text>
</comment>
<dbReference type="AlphaFoldDB" id="A0A0F9F036"/>
<keyword evidence="10" id="KW-0234">DNA repair</keyword>
<evidence type="ECO:0000256" key="4">
    <source>
        <dbReference type="ARBA" id="ARBA00022763"/>
    </source>
</evidence>
<keyword evidence="4" id="KW-0227">DNA damage</keyword>
<keyword evidence="7" id="KW-0805">Transcription regulation</keyword>
<evidence type="ECO:0000256" key="10">
    <source>
        <dbReference type="ARBA" id="ARBA00023204"/>
    </source>
</evidence>
<dbReference type="Pfam" id="PF01726">
    <property type="entry name" value="LexA_DNA_bind"/>
    <property type="match status" value="1"/>
</dbReference>
<protein>
    <recommendedName>
        <fullName evidence="15">LexA repressor</fullName>
    </recommendedName>
</protein>
<dbReference type="GO" id="GO:0006281">
    <property type="term" value="P:DNA repair"/>
    <property type="evidence" value="ECO:0007669"/>
    <property type="project" value="UniProtKB-KW"/>
</dbReference>
<dbReference type="GO" id="GO:0045892">
    <property type="term" value="P:negative regulation of DNA-templated transcription"/>
    <property type="evidence" value="ECO:0007669"/>
    <property type="project" value="InterPro"/>
</dbReference>
<evidence type="ECO:0008006" key="15">
    <source>
        <dbReference type="Google" id="ProtNLM"/>
    </source>
</evidence>
<dbReference type="InterPro" id="IPR036388">
    <property type="entry name" value="WH-like_DNA-bd_sf"/>
</dbReference>
<dbReference type="GO" id="GO:0009432">
    <property type="term" value="P:SOS response"/>
    <property type="evidence" value="ECO:0007669"/>
    <property type="project" value="UniProtKB-KW"/>
</dbReference>
<keyword evidence="6" id="KW-0068">Autocatalytic cleavage</keyword>
<dbReference type="InterPro" id="IPR050077">
    <property type="entry name" value="LexA_repressor"/>
</dbReference>
<dbReference type="Gene3D" id="1.10.10.10">
    <property type="entry name" value="Winged helix-like DNA-binding domain superfamily/Winged helix DNA-binding domain"/>
    <property type="match status" value="1"/>
</dbReference>
<feature type="domain" description="Peptidase S24/S26A/S26B/S26C" evidence="12">
    <location>
        <begin position="82"/>
        <end position="206"/>
    </location>
</feature>
<evidence type="ECO:0000256" key="9">
    <source>
        <dbReference type="ARBA" id="ARBA00023163"/>
    </source>
</evidence>
<dbReference type="SUPFAM" id="SSF46785">
    <property type="entry name" value="Winged helix' DNA-binding domain"/>
    <property type="match status" value="1"/>
</dbReference>
<keyword evidence="9" id="KW-0804">Transcription</keyword>
<keyword evidence="2" id="KW-0678">Repressor</keyword>
<dbReference type="GO" id="GO:0006508">
    <property type="term" value="P:proteolysis"/>
    <property type="evidence" value="ECO:0007669"/>
    <property type="project" value="InterPro"/>
</dbReference>
<accession>A0A0F9F036</accession>
<evidence type="ECO:0000256" key="1">
    <source>
        <dbReference type="ARBA" id="ARBA00007484"/>
    </source>
</evidence>